<feature type="region of interest" description="Disordered" evidence="1">
    <location>
        <begin position="122"/>
        <end position="147"/>
    </location>
</feature>
<evidence type="ECO:0000256" key="2">
    <source>
        <dbReference type="SAM" id="Phobius"/>
    </source>
</evidence>
<feature type="compositionally biased region" description="Polar residues" evidence="1">
    <location>
        <begin position="137"/>
        <end position="147"/>
    </location>
</feature>
<sequence length="237" mass="26611">MQITILFRVVAVAVFLHTFTASEILVTGILNRQSGSCAQDDDCSSRETFLYCINRQCQCLQGGSSYVHGVLLQFNMEWDPYQTKCVSKPGSPCTFKNRWYSSSETAKLDCVPDSTCIPHASSSSANAKQYPQHDYHQQQSRFQQPENSMTPADFGVCWQNRQGSVDSNVDKTPFYPILTPNQQPQYHQPGRHEFVGHGNGYPISPTKVDNSATKYSSRNGLFVFCIILAGLWVAFKK</sequence>
<keyword evidence="2" id="KW-0812">Transmembrane</keyword>
<keyword evidence="3" id="KW-0732">Signal</keyword>
<gene>
    <name evidence="4" type="ORF">Fcan01_10049</name>
</gene>
<dbReference type="EMBL" id="LNIX01000004">
    <property type="protein sequence ID" value="OXA55166.1"/>
    <property type="molecule type" value="Genomic_DNA"/>
</dbReference>
<reference evidence="4 5" key="1">
    <citation type="submission" date="2015-12" db="EMBL/GenBank/DDBJ databases">
        <title>The genome of Folsomia candida.</title>
        <authorList>
            <person name="Faddeeva A."/>
            <person name="Derks M.F."/>
            <person name="Anvar Y."/>
            <person name="Smit S."/>
            <person name="Van Straalen N."/>
            <person name="Roelofs D."/>
        </authorList>
    </citation>
    <scope>NUCLEOTIDE SEQUENCE [LARGE SCALE GENOMIC DNA]</scope>
    <source>
        <strain evidence="4 5">VU population</strain>
        <tissue evidence="4">Whole body</tissue>
    </source>
</reference>
<comment type="caution">
    <text evidence="4">The sequence shown here is derived from an EMBL/GenBank/DDBJ whole genome shotgun (WGS) entry which is preliminary data.</text>
</comment>
<feature type="signal peptide" evidence="3">
    <location>
        <begin position="1"/>
        <end position="21"/>
    </location>
</feature>
<dbReference type="AlphaFoldDB" id="A0A226EEQ5"/>
<evidence type="ECO:0000313" key="5">
    <source>
        <dbReference type="Proteomes" id="UP000198287"/>
    </source>
</evidence>
<dbReference type="Proteomes" id="UP000198287">
    <property type="component" value="Unassembled WGS sequence"/>
</dbReference>
<evidence type="ECO:0000256" key="1">
    <source>
        <dbReference type="SAM" id="MobiDB-lite"/>
    </source>
</evidence>
<accession>A0A226EEQ5</accession>
<keyword evidence="2" id="KW-1133">Transmembrane helix</keyword>
<keyword evidence="5" id="KW-1185">Reference proteome</keyword>
<proteinExistence type="predicted"/>
<keyword evidence="2" id="KW-0472">Membrane</keyword>
<feature type="transmembrane region" description="Helical" evidence="2">
    <location>
        <begin position="215"/>
        <end position="235"/>
    </location>
</feature>
<evidence type="ECO:0000256" key="3">
    <source>
        <dbReference type="SAM" id="SignalP"/>
    </source>
</evidence>
<evidence type="ECO:0000313" key="4">
    <source>
        <dbReference type="EMBL" id="OXA55166.1"/>
    </source>
</evidence>
<name>A0A226EEQ5_FOLCA</name>
<organism evidence="4 5">
    <name type="scientific">Folsomia candida</name>
    <name type="common">Springtail</name>
    <dbReference type="NCBI Taxonomy" id="158441"/>
    <lineage>
        <taxon>Eukaryota</taxon>
        <taxon>Metazoa</taxon>
        <taxon>Ecdysozoa</taxon>
        <taxon>Arthropoda</taxon>
        <taxon>Hexapoda</taxon>
        <taxon>Collembola</taxon>
        <taxon>Entomobryomorpha</taxon>
        <taxon>Isotomoidea</taxon>
        <taxon>Isotomidae</taxon>
        <taxon>Proisotominae</taxon>
        <taxon>Folsomia</taxon>
    </lineage>
</organism>
<protein>
    <submittedName>
        <fullName evidence="4">Uncharacterized protein</fullName>
    </submittedName>
</protein>
<feature type="chain" id="PRO_5012759359" evidence="3">
    <location>
        <begin position="22"/>
        <end position="237"/>
    </location>
</feature>